<proteinExistence type="predicted"/>
<gene>
    <name evidence="1" type="ORF">KAM343_38620</name>
</gene>
<evidence type="ECO:0000313" key="2">
    <source>
        <dbReference type="Proteomes" id="UP000886939"/>
    </source>
</evidence>
<dbReference type="EMBL" id="BPNI01000122">
    <property type="protein sequence ID" value="GJA43066.1"/>
    <property type="molecule type" value="Genomic_DNA"/>
</dbReference>
<protein>
    <submittedName>
        <fullName evidence="1">Uncharacterized protein</fullName>
    </submittedName>
</protein>
<accession>A0AAV4YS58</accession>
<dbReference type="Proteomes" id="UP000886939">
    <property type="component" value="Unassembled WGS sequence"/>
</dbReference>
<organism evidence="1 2">
    <name type="scientific">Aeromonas caviae</name>
    <name type="common">Aeromonas punctata</name>
    <dbReference type="NCBI Taxonomy" id="648"/>
    <lineage>
        <taxon>Bacteria</taxon>
        <taxon>Pseudomonadati</taxon>
        <taxon>Pseudomonadota</taxon>
        <taxon>Gammaproteobacteria</taxon>
        <taxon>Aeromonadales</taxon>
        <taxon>Aeromonadaceae</taxon>
        <taxon>Aeromonas</taxon>
    </lineage>
</organism>
<name>A0AAV4YS58_AERCA</name>
<sequence>MNKWGNCLNVMLYSTVIEGVPLIQAVNAQHGLQRLGVTAIADLRINGLNEGSILD</sequence>
<comment type="caution">
    <text evidence="1">The sequence shown here is derived from an EMBL/GenBank/DDBJ whole genome shotgun (WGS) entry which is preliminary data.</text>
</comment>
<evidence type="ECO:0000313" key="1">
    <source>
        <dbReference type="EMBL" id="GJA43066.1"/>
    </source>
</evidence>
<dbReference type="AlphaFoldDB" id="A0AAV4YS58"/>
<reference evidence="1" key="1">
    <citation type="submission" date="2021-07" db="EMBL/GenBank/DDBJ databases">
        <title>Draft genome sequence of carbapenem-resistant Aeromonas spp. in Japan.</title>
        <authorList>
            <person name="Maehana S."/>
            <person name="Suzuki M."/>
            <person name="Kitasato H."/>
        </authorList>
    </citation>
    <scope>NUCLEOTIDE SEQUENCE</scope>
    <source>
        <strain evidence="1">KAM343</strain>
    </source>
</reference>